<dbReference type="InterPro" id="IPR009936">
    <property type="entry name" value="DUF1468"/>
</dbReference>
<dbReference type="AlphaFoldDB" id="A0A2S2CXY3"/>
<feature type="transmembrane region" description="Helical" evidence="1">
    <location>
        <begin position="139"/>
        <end position="157"/>
    </location>
</feature>
<proteinExistence type="predicted"/>
<evidence type="ECO:0000259" key="2">
    <source>
        <dbReference type="Pfam" id="PF07331"/>
    </source>
</evidence>
<dbReference type="EMBL" id="CP029357">
    <property type="protein sequence ID" value="AWK89373.1"/>
    <property type="molecule type" value="Genomic_DNA"/>
</dbReference>
<feature type="transmembrane region" description="Helical" evidence="1">
    <location>
        <begin position="59"/>
        <end position="77"/>
    </location>
</feature>
<geneLocation type="plasmid" evidence="3 4">
    <name>unnamed2</name>
</geneLocation>
<organism evidence="3 4">
    <name type="scientific">Azospirillum thermophilum</name>
    <dbReference type="NCBI Taxonomy" id="2202148"/>
    <lineage>
        <taxon>Bacteria</taxon>
        <taxon>Pseudomonadati</taxon>
        <taxon>Pseudomonadota</taxon>
        <taxon>Alphaproteobacteria</taxon>
        <taxon>Rhodospirillales</taxon>
        <taxon>Azospirillaceae</taxon>
        <taxon>Azospirillum</taxon>
    </lineage>
</organism>
<evidence type="ECO:0000256" key="1">
    <source>
        <dbReference type="SAM" id="Phobius"/>
    </source>
</evidence>
<gene>
    <name evidence="3" type="ORF">DEW08_25380</name>
</gene>
<reference evidence="4" key="1">
    <citation type="submission" date="2018-05" db="EMBL/GenBank/DDBJ databases">
        <title>Azospirillum thermophila sp. nov., a novel isolated from hot spring.</title>
        <authorList>
            <person name="Zhao Z."/>
        </authorList>
    </citation>
    <scope>NUCLEOTIDE SEQUENCE [LARGE SCALE GENOMIC DNA]</scope>
    <source>
        <strain evidence="4">CFH 70021</strain>
        <plasmid evidence="4">unnamed2</plasmid>
    </source>
</reference>
<keyword evidence="3" id="KW-0614">Plasmid</keyword>
<evidence type="ECO:0000313" key="4">
    <source>
        <dbReference type="Proteomes" id="UP000245629"/>
    </source>
</evidence>
<protein>
    <submittedName>
        <fullName evidence="3">Tripartite tricarboxylate transporter TctB family protein</fullName>
    </submittedName>
</protein>
<dbReference type="Pfam" id="PF07331">
    <property type="entry name" value="TctB"/>
    <property type="match status" value="1"/>
</dbReference>
<feature type="domain" description="DUF1468" evidence="2">
    <location>
        <begin position="24"/>
        <end position="166"/>
    </location>
</feature>
<keyword evidence="4" id="KW-1185">Reference proteome</keyword>
<dbReference type="RefSeq" id="WP_109332572.1">
    <property type="nucleotide sequence ID" value="NZ_CP029357.1"/>
</dbReference>
<accession>A0A2S2CXY3</accession>
<dbReference type="Proteomes" id="UP000245629">
    <property type="component" value="Plasmid unnamed2"/>
</dbReference>
<dbReference type="KEGG" id="azz:DEW08_25380"/>
<feature type="transmembrane region" description="Helical" evidence="1">
    <location>
        <begin position="20"/>
        <end position="39"/>
    </location>
</feature>
<sequence>MSQAPGGQDAGSGFSRTDRLANLIIAAVVIAIAIAAIVATGDFPATSLATDVGPARFPIIYSVALIVLSGILILHTLRKQVVDSLAAGDPAARMAGRINVALGIGASVLCLVAIGYIGFAIATVLYLSTIMWLMGQRGLVLNPIIAVAVTAIIYVTFSTGLQVPLPVGSLFE</sequence>
<keyword evidence="1" id="KW-0472">Membrane</keyword>
<name>A0A2S2CXY3_9PROT</name>
<dbReference type="OrthoDB" id="7347328at2"/>
<keyword evidence="1" id="KW-1133">Transmembrane helix</keyword>
<keyword evidence="1" id="KW-0812">Transmembrane</keyword>
<evidence type="ECO:0000313" key="3">
    <source>
        <dbReference type="EMBL" id="AWK89373.1"/>
    </source>
</evidence>
<feature type="transmembrane region" description="Helical" evidence="1">
    <location>
        <begin position="98"/>
        <end position="127"/>
    </location>
</feature>